<dbReference type="PROSITE" id="PS51892">
    <property type="entry name" value="SUBTILASE"/>
    <property type="match status" value="1"/>
</dbReference>
<dbReference type="Gene3D" id="3.40.50.200">
    <property type="entry name" value="Peptidase S8/S53 domain"/>
    <property type="match status" value="1"/>
</dbReference>
<comment type="similarity">
    <text evidence="1 5">Belongs to the peptidase S8 family.</text>
</comment>
<proteinExistence type="inferred from homology"/>
<evidence type="ECO:0000256" key="4">
    <source>
        <dbReference type="ARBA" id="ARBA00022825"/>
    </source>
</evidence>
<feature type="compositionally biased region" description="Basic and acidic residues" evidence="6">
    <location>
        <begin position="271"/>
        <end position="296"/>
    </location>
</feature>
<evidence type="ECO:0000256" key="6">
    <source>
        <dbReference type="SAM" id="MobiDB-lite"/>
    </source>
</evidence>
<dbReference type="GO" id="GO:0004252">
    <property type="term" value="F:serine-type endopeptidase activity"/>
    <property type="evidence" value="ECO:0007669"/>
    <property type="project" value="UniProtKB-UniRule"/>
</dbReference>
<dbReference type="PANTHER" id="PTHR43806:SF11">
    <property type="entry name" value="CEREVISIN-RELATED"/>
    <property type="match status" value="1"/>
</dbReference>
<accession>A0A1J7JLM2</accession>
<dbReference type="InterPro" id="IPR036852">
    <property type="entry name" value="Peptidase_S8/S53_dom_sf"/>
</dbReference>
<dbReference type="SUPFAM" id="SSF52743">
    <property type="entry name" value="Subtilisin-like"/>
    <property type="match status" value="1"/>
</dbReference>
<reference evidence="8 9" key="1">
    <citation type="submission" date="2016-10" db="EMBL/GenBank/DDBJ databases">
        <title>Draft genome sequence of Coniochaeta ligniaria NRRL30616, a lignocellulolytic fungus for bioabatement of inhibitors in plant biomass hydrolysates.</title>
        <authorList>
            <consortium name="DOE Joint Genome Institute"/>
            <person name="Jimenez D.J."/>
            <person name="Hector R.E."/>
            <person name="Riley R."/>
            <person name="Sun H."/>
            <person name="Grigoriev I.V."/>
            <person name="Van Elsas J.D."/>
            <person name="Nichols N.N."/>
        </authorList>
    </citation>
    <scope>NUCLEOTIDE SEQUENCE [LARGE SCALE GENOMIC DNA]</scope>
    <source>
        <strain evidence="8 9">NRRL 30616</strain>
    </source>
</reference>
<feature type="active site" description="Charge relay system" evidence="5">
    <location>
        <position position="479"/>
    </location>
</feature>
<feature type="domain" description="Peptidase S8/S53" evidence="7">
    <location>
        <begin position="433"/>
        <end position="666"/>
    </location>
</feature>
<evidence type="ECO:0000256" key="1">
    <source>
        <dbReference type="ARBA" id="ARBA00011073"/>
    </source>
</evidence>
<keyword evidence="2 5" id="KW-0645">Protease</keyword>
<dbReference type="STRING" id="1408157.A0A1J7JLM2"/>
<keyword evidence="3 5" id="KW-0378">Hydrolase</keyword>
<feature type="active site" description="Charge relay system" evidence="5">
    <location>
        <position position="441"/>
    </location>
</feature>
<feature type="compositionally biased region" description="Basic and acidic residues" evidence="6">
    <location>
        <begin position="8"/>
        <end position="17"/>
    </location>
</feature>
<dbReference type="EMBL" id="KV875096">
    <property type="protein sequence ID" value="OIW30760.1"/>
    <property type="molecule type" value="Genomic_DNA"/>
</dbReference>
<gene>
    <name evidence="8" type="ORF">CONLIGDRAFT_642819</name>
</gene>
<dbReference type="InParanoid" id="A0A1J7JLM2"/>
<dbReference type="InterPro" id="IPR015500">
    <property type="entry name" value="Peptidase_S8_subtilisin-rel"/>
</dbReference>
<evidence type="ECO:0000313" key="8">
    <source>
        <dbReference type="EMBL" id="OIW30760.1"/>
    </source>
</evidence>
<protein>
    <submittedName>
        <fullName evidence="8">Subtilisin-like protein</fullName>
    </submittedName>
</protein>
<keyword evidence="9" id="KW-1185">Reference proteome</keyword>
<dbReference type="PANTHER" id="PTHR43806">
    <property type="entry name" value="PEPTIDASE S8"/>
    <property type="match status" value="1"/>
</dbReference>
<dbReference type="PRINTS" id="PR00723">
    <property type="entry name" value="SUBTILISIN"/>
</dbReference>
<feature type="active site" description="Charge relay system" evidence="5">
    <location>
        <position position="649"/>
    </location>
</feature>
<dbReference type="InterPro" id="IPR050131">
    <property type="entry name" value="Peptidase_S8_subtilisin-like"/>
</dbReference>
<feature type="region of interest" description="Disordered" evidence="6">
    <location>
        <begin position="1"/>
        <end position="49"/>
    </location>
</feature>
<evidence type="ECO:0000259" key="7">
    <source>
        <dbReference type="Pfam" id="PF00082"/>
    </source>
</evidence>
<sequence>MSQFRGGLPEKRDRQENDTQPGRLSQLKPDHPHVLAGSGNAPRLDTLRITDPDPALLGLPAWSSALEPRNPSIPAFLEEQERFWNTKETHTARHHARHGLPQSGVGGALAREDELRQEVDRQARQKKVKIADTGPGLSIPPKPQSRRRVTVDSPANASSIKSSRGIYYEPQRMQWTKGGPYQTPRVDGRSENPGVDHIVKDSIPDESTLSSSPTYQSIYRRPAVRTGSLHEVVPGRKQTDTGHGLPQNQQGASGDICEKNNQDSAVTGTLERYDSRDPHESSNKVFREATGREPVGERAPVVFEPIDIDTDDESSSSVPSSEVRGQPTPRQIALQEVGNNDMRFSSTGSAFMSNDLEKHIDQTASHPATEDTALPAIPSLPTQEDSFKSISDSFGTLLEATGNPFSETDGWFTKLEKRTQPLLRELRRAHMKSRVKIAILDTGIDLRHDAFKDQYPNGRVKQVEDFVQVGGTAADVHGHGTHCTALLRKVAPEADLYVARVAVGRGNKSELRPASVVKALNRACRSGKDEEGTENWNVDIVTMSLGFYKEYDNLSQAVRDAFARNKIMVAAVSNDGDTGPCMWPASLTGVFAIHPARGYGETSATAPLPIVGNDFSILGENVESAWICGTDEKGNPVNTSRMERKSGASVATPIAAGVIALVLELAMQGDPGNQDSHAMFAGMLPKLRSFDGMREILWSMSRRRDHLNLNIVPWVLLDANLDSNPDLEKRASRSHLGIIMKFILKQRFG</sequence>
<dbReference type="Proteomes" id="UP000182658">
    <property type="component" value="Unassembled WGS sequence"/>
</dbReference>
<feature type="compositionally biased region" description="Polar residues" evidence="6">
    <location>
        <begin position="205"/>
        <end position="217"/>
    </location>
</feature>
<dbReference type="InterPro" id="IPR000209">
    <property type="entry name" value="Peptidase_S8/S53_dom"/>
</dbReference>
<dbReference type="GO" id="GO:0006508">
    <property type="term" value="P:proteolysis"/>
    <property type="evidence" value="ECO:0007669"/>
    <property type="project" value="UniProtKB-KW"/>
</dbReference>
<dbReference type="CDD" id="cd00306">
    <property type="entry name" value="Peptidases_S8_S53"/>
    <property type="match status" value="1"/>
</dbReference>
<name>A0A1J7JLM2_9PEZI</name>
<evidence type="ECO:0000256" key="2">
    <source>
        <dbReference type="ARBA" id="ARBA00022670"/>
    </source>
</evidence>
<evidence type="ECO:0000256" key="3">
    <source>
        <dbReference type="ARBA" id="ARBA00022801"/>
    </source>
</evidence>
<feature type="region of interest" description="Disordered" evidence="6">
    <location>
        <begin position="120"/>
        <end position="330"/>
    </location>
</feature>
<dbReference type="OrthoDB" id="206201at2759"/>
<evidence type="ECO:0000256" key="5">
    <source>
        <dbReference type="PROSITE-ProRule" id="PRU01240"/>
    </source>
</evidence>
<evidence type="ECO:0000313" key="9">
    <source>
        <dbReference type="Proteomes" id="UP000182658"/>
    </source>
</evidence>
<feature type="compositionally biased region" description="Polar residues" evidence="6">
    <location>
        <begin position="153"/>
        <end position="162"/>
    </location>
</feature>
<dbReference type="PROSITE" id="PS00136">
    <property type="entry name" value="SUBTILASE_ASP"/>
    <property type="match status" value="1"/>
</dbReference>
<organism evidence="8 9">
    <name type="scientific">Coniochaeta ligniaria NRRL 30616</name>
    <dbReference type="NCBI Taxonomy" id="1408157"/>
    <lineage>
        <taxon>Eukaryota</taxon>
        <taxon>Fungi</taxon>
        <taxon>Dikarya</taxon>
        <taxon>Ascomycota</taxon>
        <taxon>Pezizomycotina</taxon>
        <taxon>Sordariomycetes</taxon>
        <taxon>Sordariomycetidae</taxon>
        <taxon>Coniochaetales</taxon>
        <taxon>Coniochaetaceae</taxon>
        <taxon>Coniochaeta</taxon>
    </lineage>
</organism>
<dbReference type="InterPro" id="IPR023827">
    <property type="entry name" value="Peptidase_S8_Asp-AS"/>
</dbReference>
<dbReference type="AlphaFoldDB" id="A0A1J7JLM2"/>
<keyword evidence="4 5" id="KW-0720">Serine protease</keyword>
<dbReference type="Pfam" id="PF00082">
    <property type="entry name" value="Peptidase_S8"/>
    <property type="match status" value="1"/>
</dbReference>